<feature type="compositionally biased region" description="Polar residues" evidence="1">
    <location>
        <begin position="68"/>
        <end position="78"/>
    </location>
</feature>
<dbReference type="AlphaFoldDB" id="A0A1B5L552"/>
<reference evidence="5" key="2">
    <citation type="journal article" date="2016" name="Genome Announc.">
        <title>Genome sequence of Ustilaginoidea virens IPU010, a rice pathogenic fungus causing false smut.</title>
        <authorList>
            <person name="Kumagai T."/>
            <person name="Ishii T."/>
            <person name="Terai G."/>
            <person name="Umemura M."/>
            <person name="Machida M."/>
            <person name="Asai K."/>
        </authorList>
    </citation>
    <scope>NUCLEOTIDE SEQUENCE [LARGE SCALE GENOMIC DNA]</scope>
    <source>
        <strain evidence="5">IPU010</strain>
    </source>
</reference>
<feature type="region of interest" description="Disordered" evidence="1">
    <location>
        <begin position="792"/>
        <end position="841"/>
    </location>
</feature>
<sequence>MPLMTQANAPTVLKASGMYRTTSEGGASAASSTSKHWWRLPRKKHYSKHLDKNRHPFVRSASGGEASSIDSQLRPSDSTSLYELRESNYRQLQSLIQRIKAAPSGPSHVDSAYKELEKIRETCSSLCHGLLQDHAKPGRSVSNATEATNPRSPSIDSPRSPGGSGFDQRSSFSGRSTSDVVNGSVSRLGPATELYLNAIRDWKTCLQTLCEAFKVSLADTYKSYERDATPEMIDLLFASKKFRREAVHRMRNASVTRVLSADPQFFPRYEIRFRNYERVRKEVGEIRQLLQLGESGISPLREVQEFAIAPRGDAVLEFANLGSETSHVDPVLRFRVSSYMLAETSPIFARMFSGHAGSLYLHEDEDITPRLPPPPTPYMCRDGSEVKLYRMPQYEVNRLQSLEILMHAAHMHRGLVPREVSFEQFVAIAECSMRYRSTSPLELVVEHMWLPQWMHRGAEDMPDGLLVISYAFGSRELFTRTSKSAILHLADERELQAKPWPQRIKDKIWAVRCAKLDQIHSCCTNAIQEYIRPPVRDSPTSNYVESHASSGLTATGSARATALTGSPRCPRGSHSCDAVNLGWMMLMFNEMGVLPQITQPCILSHMPKHEAPALSLAQRVDMLRTMPSPASPVHRGGVCDPSIAFRTAVADIYSSVTGLTLHDVSGKSHGWALSKHRTTEPQTIPATGLDRMAASQDNYTVAAEFPGSVRLRILAEIDRLDDLQAAAQVDRGFYETYKTHEVRLMRNILRADHRFGAGFLAAAAHRAGNTEDKILKQESDLIRQQGPLEAADSMTLFSTTTTTGVSDDEDDLDGIGELDPAPPPGHAPGSSSGEAAAAAAAAAAPATGRAACGTAPASRMTEEEAQRILWPEPIASEVAARGAAAPPSVEGSREKFRMGAASSAGLEAKTLVVTGHKQLRSELDRRMGLLKKDECRDGCRAGGSKG</sequence>
<reference evidence="2" key="1">
    <citation type="journal article" date="2016" name="Genome Announc.">
        <title>Genome Sequence of Ustilaginoidea virens IPU010, a Rice Pathogenic Fungus Causing False Smut.</title>
        <authorList>
            <person name="Kumagai T."/>
            <person name="Ishii T."/>
            <person name="Terai G."/>
            <person name="Umemura M."/>
            <person name="Machida M."/>
            <person name="Asai K."/>
        </authorList>
    </citation>
    <scope>NUCLEOTIDE SEQUENCE [LARGE SCALE GENOMIC DNA]</scope>
    <source>
        <strain evidence="2">IPU010</strain>
    </source>
</reference>
<feature type="compositionally biased region" description="Polar residues" evidence="1">
    <location>
        <begin position="140"/>
        <end position="149"/>
    </location>
</feature>
<accession>A0A1B5L552</accession>
<evidence type="ECO:0000313" key="4">
    <source>
        <dbReference type="Proteomes" id="UP000027002"/>
    </source>
</evidence>
<evidence type="ECO:0008006" key="6">
    <source>
        <dbReference type="Google" id="ProtNLM"/>
    </source>
</evidence>
<feature type="compositionally biased region" description="Low complexity" evidence="1">
    <location>
        <begin position="827"/>
        <end position="841"/>
    </location>
</feature>
<feature type="compositionally biased region" description="Low complexity" evidence="1">
    <location>
        <begin position="792"/>
        <end position="805"/>
    </location>
</feature>
<proteinExistence type="predicted"/>
<name>A0A1B5L552_USTVR</name>
<dbReference type="OrthoDB" id="5376710at2759"/>
<dbReference type="EMBL" id="CP072754">
    <property type="protein sequence ID" value="QUC17596.1"/>
    <property type="molecule type" value="Genomic_DNA"/>
</dbReference>
<gene>
    <name evidence="3" type="ORF">UV8b_01837</name>
    <name evidence="2" type="ORF">UVI_02059080</name>
</gene>
<feature type="compositionally biased region" description="Acidic residues" evidence="1">
    <location>
        <begin position="806"/>
        <end position="816"/>
    </location>
</feature>
<keyword evidence="4" id="KW-1185">Reference proteome</keyword>
<dbReference type="KEGG" id="uvi:66062615"/>
<dbReference type="EMBL" id="BBTG02000057">
    <property type="protein sequence ID" value="GAO18670.1"/>
    <property type="molecule type" value="Genomic_DNA"/>
</dbReference>
<dbReference type="RefSeq" id="XP_042995269.1">
    <property type="nucleotide sequence ID" value="XM_043139335.1"/>
</dbReference>
<dbReference type="Proteomes" id="UP000027002">
    <property type="component" value="Chromosome 2"/>
</dbReference>
<feature type="region of interest" description="Disordered" evidence="1">
    <location>
        <begin position="134"/>
        <end position="183"/>
    </location>
</feature>
<evidence type="ECO:0000313" key="5">
    <source>
        <dbReference type="Proteomes" id="UP000054053"/>
    </source>
</evidence>
<feature type="compositionally biased region" description="Low complexity" evidence="1">
    <location>
        <begin position="150"/>
        <end position="161"/>
    </location>
</feature>
<dbReference type="GeneID" id="66062615"/>
<feature type="region of interest" description="Disordered" evidence="1">
    <location>
        <begin position="55"/>
        <end position="78"/>
    </location>
</feature>
<evidence type="ECO:0000256" key="1">
    <source>
        <dbReference type="SAM" id="MobiDB-lite"/>
    </source>
</evidence>
<organism evidence="2 5">
    <name type="scientific">Ustilaginoidea virens</name>
    <name type="common">Rice false smut fungus</name>
    <name type="synonym">Villosiclava virens</name>
    <dbReference type="NCBI Taxonomy" id="1159556"/>
    <lineage>
        <taxon>Eukaryota</taxon>
        <taxon>Fungi</taxon>
        <taxon>Dikarya</taxon>
        <taxon>Ascomycota</taxon>
        <taxon>Pezizomycotina</taxon>
        <taxon>Sordariomycetes</taxon>
        <taxon>Hypocreomycetidae</taxon>
        <taxon>Hypocreales</taxon>
        <taxon>Clavicipitaceae</taxon>
        <taxon>Ustilaginoidea</taxon>
    </lineage>
</organism>
<reference evidence="3" key="3">
    <citation type="submission" date="2020-03" db="EMBL/GenBank/DDBJ databases">
        <title>A mixture of massive structural variations and highly conserved coding sequences in Ustilaginoidea virens genome.</title>
        <authorList>
            <person name="Zhang K."/>
            <person name="Zhao Z."/>
            <person name="Zhang Z."/>
            <person name="Li Y."/>
            <person name="Hsiang T."/>
            <person name="Sun W."/>
        </authorList>
    </citation>
    <scope>NUCLEOTIDE SEQUENCE</scope>
    <source>
        <strain evidence="3">UV-8b</strain>
    </source>
</reference>
<evidence type="ECO:0000313" key="3">
    <source>
        <dbReference type="EMBL" id="QUC17596.1"/>
    </source>
</evidence>
<feature type="compositionally biased region" description="Polar residues" evidence="1">
    <location>
        <begin position="167"/>
        <end position="183"/>
    </location>
</feature>
<evidence type="ECO:0000313" key="2">
    <source>
        <dbReference type="EMBL" id="GAO18670.1"/>
    </source>
</evidence>
<protein>
    <recommendedName>
        <fullName evidence="6">BTB domain-containing protein</fullName>
    </recommendedName>
</protein>
<dbReference type="Proteomes" id="UP000054053">
    <property type="component" value="Unassembled WGS sequence"/>
</dbReference>